<dbReference type="RefSeq" id="WP_424604795.1">
    <property type="nucleotide sequence ID" value="NZ_JBNAVA010000001.1"/>
</dbReference>
<dbReference type="EMBL" id="PNIN01000048">
    <property type="protein sequence ID" value="PMP70828.1"/>
    <property type="molecule type" value="Genomic_DNA"/>
</dbReference>
<sequence length="113" mass="12899">MNLLFVEDEEIFYPLMEMLSKKFSFGLFIAGSVAMAKKTIEMEQLDLAIIDYELPDGKGDEVNIYIKEKFPYIKTAISSGHGEALRHSVGYDYSVDKSDFINFIKEILKTANE</sequence>
<evidence type="ECO:0000259" key="2">
    <source>
        <dbReference type="PROSITE" id="PS50110"/>
    </source>
</evidence>
<proteinExistence type="predicted"/>
<dbReference type="Gene3D" id="3.40.50.2300">
    <property type="match status" value="1"/>
</dbReference>
<protein>
    <recommendedName>
        <fullName evidence="2">Response regulatory domain-containing protein</fullName>
    </recommendedName>
</protein>
<feature type="modified residue" description="4-aspartylphosphate" evidence="1">
    <location>
        <position position="51"/>
    </location>
</feature>
<dbReference type="InterPro" id="IPR001789">
    <property type="entry name" value="Sig_transdc_resp-reg_receiver"/>
</dbReference>
<evidence type="ECO:0000313" key="3">
    <source>
        <dbReference type="EMBL" id="PMP70828.1"/>
    </source>
</evidence>
<reference evidence="3 4" key="1">
    <citation type="submission" date="2018-01" db="EMBL/GenBank/DDBJ databases">
        <title>Metagenomic assembled genomes from two thermal pools in the Uzon Caldera, Kamchatka, Russia.</title>
        <authorList>
            <person name="Wilkins L."/>
            <person name="Ettinger C."/>
        </authorList>
    </citation>
    <scope>NUCLEOTIDE SEQUENCE [LARGE SCALE GENOMIC DNA]</scope>
    <source>
        <strain evidence="3">ZAV-05</strain>
    </source>
</reference>
<comment type="caution">
    <text evidence="3">The sequence shown here is derived from an EMBL/GenBank/DDBJ whole genome shotgun (WGS) entry which is preliminary data.</text>
</comment>
<dbReference type="GO" id="GO:0000160">
    <property type="term" value="P:phosphorelay signal transduction system"/>
    <property type="evidence" value="ECO:0007669"/>
    <property type="project" value="InterPro"/>
</dbReference>
<dbReference type="AlphaFoldDB" id="A0A2J6WKE4"/>
<dbReference type="PROSITE" id="PS50110">
    <property type="entry name" value="RESPONSE_REGULATORY"/>
    <property type="match status" value="1"/>
</dbReference>
<dbReference type="Proteomes" id="UP000242881">
    <property type="component" value="Unassembled WGS sequence"/>
</dbReference>
<organism evidence="3 4">
    <name type="scientific">Calditerrivibrio nitroreducens</name>
    <dbReference type="NCBI Taxonomy" id="477976"/>
    <lineage>
        <taxon>Bacteria</taxon>
        <taxon>Pseudomonadati</taxon>
        <taxon>Deferribacterota</taxon>
        <taxon>Deferribacteres</taxon>
        <taxon>Deferribacterales</taxon>
        <taxon>Calditerrivibrionaceae</taxon>
    </lineage>
</organism>
<feature type="domain" description="Response regulatory" evidence="2">
    <location>
        <begin position="2"/>
        <end position="113"/>
    </location>
</feature>
<dbReference type="SUPFAM" id="SSF52172">
    <property type="entry name" value="CheY-like"/>
    <property type="match status" value="1"/>
</dbReference>
<evidence type="ECO:0000313" key="4">
    <source>
        <dbReference type="Proteomes" id="UP000242881"/>
    </source>
</evidence>
<gene>
    <name evidence="3" type="ORF">C0187_04735</name>
</gene>
<name>A0A2J6WKE4_9BACT</name>
<accession>A0A2J6WKE4</accession>
<keyword evidence="1" id="KW-0597">Phosphoprotein</keyword>
<dbReference type="InterPro" id="IPR011006">
    <property type="entry name" value="CheY-like_superfamily"/>
</dbReference>
<evidence type="ECO:0000256" key="1">
    <source>
        <dbReference type="PROSITE-ProRule" id="PRU00169"/>
    </source>
</evidence>